<proteinExistence type="predicted"/>
<dbReference type="InterPro" id="IPR001841">
    <property type="entry name" value="Znf_RING"/>
</dbReference>
<evidence type="ECO:0000256" key="1">
    <source>
        <dbReference type="ARBA" id="ARBA00022723"/>
    </source>
</evidence>
<feature type="domain" description="CHY-type" evidence="7">
    <location>
        <begin position="160"/>
        <end position="227"/>
    </location>
</feature>
<feature type="region of interest" description="Disordered" evidence="5">
    <location>
        <begin position="1"/>
        <end position="41"/>
    </location>
</feature>
<dbReference type="Gene3D" id="2.20.28.10">
    <property type="match status" value="1"/>
</dbReference>
<evidence type="ECO:0000313" key="10">
    <source>
        <dbReference type="Proteomes" id="UP000002035"/>
    </source>
</evidence>
<dbReference type="PANTHER" id="PTHR21319:SF0">
    <property type="entry name" value="AND RING FINGER DOMAIN PROTEIN, PUTATIVE (AFU_ORTHOLOGUE AFUA_1G08900)-RELATED"/>
    <property type="match status" value="1"/>
</dbReference>
<feature type="region of interest" description="Disordered" evidence="5">
    <location>
        <begin position="410"/>
        <end position="470"/>
    </location>
</feature>
<dbReference type="InterPro" id="IPR008913">
    <property type="entry name" value="Znf_CHY"/>
</dbReference>
<feature type="domain" description="RING-type" evidence="6">
    <location>
        <begin position="296"/>
        <end position="338"/>
    </location>
</feature>
<feature type="compositionally biased region" description="Polar residues" evidence="5">
    <location>
        <begin position="82"/>
        <end position="95"/>
    </location>
</feature>
<dbReference type="PROSITE" id="PS50089">
    <property type="entry name" value="ZF_RING_2"/>
    <property type="match status" value="1"/>
</dbReference>
<dbReference type="GO" id="GO:0016567">
    <property type="term" value="P:protein ubiquitination"/>
    <property type="evidence" value="ECO:0007669"/>
    <property type="project" value="TreeGrafter"/>
</dbReference>
<keyword evidence="10" id="KW-1185">Reference proteome</keyword>
<evidence type="ECO:0000259" key="6">
    <source>
        <dbReference type="PROSITE" id="PS50089"/>
    </source>
</evidence>
<dbReference type="GO" id="GO:0061630">
    <property type="term" value="F:ubiquitin protein ligase activity"/>
    <property type="evidence" value="ECO:0007669"/>
    <property type="project" value="TreeGrafter"/>
</dbReference>
<feature type="compositionally biased region" description="Acidic residues" evidence="5">
    <location>
        <begin position="552"/>
        <end position="568"/>
    </location>
</feature>
<dbReference type="HOGENOM" id="CLU_013368_4_3_1"/>
<dbReference type="GO" id="GO:0005634">
    <property type="term" value="C:nucleus"/>
    <property type="evidence" value="ECO:0007669"/>
    <property type="project" value="TreeGrafter"/>
</dbReference>
<evidence type="ECO:0000256" key="3">
    <source>
        <dbReference type="ARBA" id="ARBA00022833"/>
    </source>
</evidence>
<dbReference type="InterPro" id="IPR037275">
    <property type="entry name" value="Znf_CTCHY_sf"/>
</dbReference>
<dbReference type="InterPro" id="IPR013083">
    <property type="entry name" value="Znf_RING/FYVE/PHD"/>
</dbReference>
<dbReference type="GO" id="GO:0006511">
    <property type="term" value="P:ubiquitin-dependent protein catabolic process"/>
    <property type="evidence" value="ECO:0007669"/>
    <property type="project" value="TreeGrafter"/>
</dbReference>
<name>C5FFC1_ARTOC</name>
<feature type="domain" description="CTCHY-type" evidence="8">
    <location>
        <begin position="229"/>
        <end position="295"/>
    </location>
</feature>
<dbReference type="RefSeq" id="XP_002851289.1">
    <property type="nucleotide sequence ID" value="XM_002851243.1"/>
</dbReference>
<dbReference type="GO" id="GO:0008270">
    <property type="term" value="F:zinc ion binding"/>
    <property type="evidence" value="ECO:0007669"/>
    <property type="project" value="UniProtKB-KW"/>
</dbReference>
<dbReference type="InterPro" id="IPR017921">
    <property type="entry name" value="Znf_CTCHY"/>
</dbReference>
<feature type="compositionally biased region" description="Basic and acidic residues" evidence="5">
    <location>
        <begin position="23"/>
        <end position="37"/>
    </location>
</feature>
<dbReference type="SUPFAM" id="SSF57850">
    <property type="entry name" value="RING/U-box"/>
    <property type="match status" value="1"/>
</dbReference>
<feature type="region of interest" description="Disordered" evidence="5">
    <location>
        <begin position="536"/>
        <end position="576"/>
    </location>
</feature>
<dbReference type="PANTHER" id="PTHR21319">
    <property type="entry name" value="RING FINGER AND CHY ZINC FINGER DOMAIN-CONTAINING PROTEIN 1"/>
    <property type="match status" value="1"/>
</dbReference>
<dbReference type="OrthoDB" id="411372at2759"/>
<dbReference type="SUPFAM" id="SSF161245">
    <property type="entry name" value="Zinc hairpin stack"/>
    <property type="match status" value="1"/>
</dbReference>
<evidence type="ECO:0000259" key="7">
    <source>
        <dbReference type="PROSITE" id="PS51266"/>
    </source>
</evidence>
<dbReference type="VEuPathDB" id="FungiDB:MCYG_01393"/>
<protein>
    <submittedName>
        <fullName evidence="9">RING finger and CHY zinc finger domain-containing protein 1</fullName>
    </submittedName>
</protein>
<dbReference type="OMA" id="STKCDCP"/>
<dbReference type="eggNOG" id="KOG1940">
    <property type="taxonomic scope" value="Eukaryota"/>
</dbReference>
<dbReference type="SMART" id="SM00184">
    <property type="entry name" value="RING"/>
    <property type="match status" value="1"/>
</dbReference>
<evidence type="ECO:0000256" key="5">
    <source>
        <dbReference type="SAM" id="MobiDB-lite"/>
    </source>
</evidence>
<keyword evidence="3" id="KW-0862">Zinc</keyword>
<dbReference type="Proteomes" id="UP000002035">
    <property type="component" value="Unassembled WGS sequence"/>
</dbReference>
<evidence type="ECO:0000256" key="2">
    <source>
        <dbReference type="ARBA" id="ARBA00022771"/>
    </source>
</evidence>
<evidence type="ECO:0000313" key="9">
    <source>
        <dbReference type="EMBL" id="EEQ28505.1"/>
    </source>
</evidence>
<dbReference type="Pfam" id="PF13639">
    <property type="entry name" value="zf-RING_2"/>
    <property type="match status" value="1"/>
</dbReference>
<dbReference type="PROSITE" id="PS51266">
    <property type="entry name" value="ZF_CHY"/>
    <property type="match status" value="1"/>
</dbReference>
<organism evidence="9 10">
    <name type="scientific">Arthroderma otae (strain ATCC MYA-4605 / CBS 113480)</name>
    <name type="common">Microsporum canis</name>
    <dbReference type="NCBI Taxonomy" id="554155"/>
    <lineage>
        <taxon>Eukaryota</taxon>
        <taxon>Fungi</taxon>
        <taxon>Dikarya</taxon>
        <taxon>Ascomycota</taxon>
        <taxon>Pezizomycotina</taxon>
        <taxon>Eurotiomycetes</taxon>
        <taxon>Eurotiomycetidae</taxon>
        <taxon>Onygenales</taxon>
        <taxon>Arthrodermataceae</taxon>
        <taxon>Microsporum</taxon>
    </lineage>
</organism>
<dbReference type="InterPro" id="IPR039512">
    <property type="entry name" value="RCHY1_zinc-ribbon"/>
</dbReference>
<dbReference type="PROSITE" id="PS51270">
    <property type="entry name" value="ZF_CTCHY"/>
    <property type="match status" value="1"/>
</dbReference>
<dbReference type="AlphaFoldDB" id="C5FFC1"/>
<keyword evidence="1" id="KW-0479">Metal-binding</keyword>
<dbReference type="STRING" id="554155.C5FFC1"/>
<dbReference type="CDD" id="cd16464">
    <property type="entry name" value="RING-H2_Pirh2-like"/>
    <property type="match status" value="1"/>
</dbReference>
<accession>C5FFC1</accession>
<dbReference type="Pfam" id="PF14599">
    <property type="entry name" value="zinc_ribbon_6"/>
    <property type="match status" value="1"/>
</dbReference>
<feature type="region of interest" description="Disordered" evidence="5">
    <location>
        <begin position="82"/>
        <end position="113"/>
    </location>
</feature>
<keyword evidence="2 4" id="KW-0863">Zinc-finger</keyword>
<evidence type="ECO:0000259" key="8">
    <source>
        <dbReference type="PROSITE" id="PS51270"/>
    </source>
</evidence>
<dbReference type="SUPFAM" id="SSF161219">
    <property type="entry name" value="CHY zinc finger-like"/>
    <property type="match status" value="1"/>
</dbReference>
<gene>
    <name evidence="9" type="ORF">MCYG_01393</name>
</gene>
<dbReference type="InterPro" id="IPR037274">
    <property type="entry name" value="Znf_CHY_sf"/>
</dbReference>
<dbReference type="Gene3D" id="3.30.40.10">
    <property type="entry name" value="Zinc/RING finger domain, C3HC4 (zinc finger)"/>
    <property type="match status" value="1"/>
</dbReference>
<feature type="compositionally biased region" description="Basic and acidic residues" evidence="5">
    <location>
        <begin position="452"/>
        <end position="461"/>
    </location>
</feature>
<dbReference type="GeneID" id="9228910"/>
<dbReference type="Pfam" id="PF05495">
    <property type="entry name" value="zf-CHY"/>
    <property type="match status" value="1"/>
</dbReference>
<evidence type="ECO:0000256" key="4">
    <source>
        <dbReference type="PROSITE-ProRule" id="PRU00601"/>
    </source>
</evidence>
<dbReference type="EMBL" id="DS995701">
    <property type="protein sequence ID" value="EEQ28505.1"/>
    <property type="molecule type" value="Genomic_DNA"/>
</dbReference>
<reference evidence="10" key="1">
    <citation type="journal article" date="2012" name="MBio">
        <title>Comparative genome analysis of Trichophyton rubrum and related dermatophytes reveals candidate genes involved in infection.</title>
        <authorList>
            <person name="Martinez D.A."/>
            <person name="Oliver B.G."/>
            <person name="Graeser Y."/>
            <person name="Goldberg J.M."/>
            <person name="Li W."/>
            <person name="Martinez-Rossi N.M."/>
            <person name="Monod M."/>
            <person name="Shelest E."/>
            <person name="Barton R.C."/>
            <person name="Birch E."/>
            <person name="Brakhage A.A."/>
            <person name="Chen Z."/>
            <person name="Gurr S.J."/>
            <person name="Heiman D."/>
            <person name="Heitman J."/>
            <person name="Kosti I."/>
            <person name="Rossi A."/>
            <person name="Saif S."/>
            <person name="Samalova M."/>
            <person name="Saunders C.W."/>
            <person name="Shea T."/>
            <person name="Summerbell R.C."/>
            <person name="Xu J."/>
            <person name="Young S."/>
            <person name="Zeng Q."/>
            <person name="Birren B.W."/>
            <person name="Cuomo C.A."/>
            <person name="White T.C."/>
        </authorList>
    </citation>
    <scope>NUCLEOTIDE SEQUENCE [LARGE SCALE GENOMIC DNA]</scope>
    <source>
        <strain evidence="10">ATCC MYA-4605 / CBS 113480</strain>
    </source>
</reference>
<sequence>MDPGPDPQRLPEGNDENSPQTHSDQHEWDEDHTKSLTEGDATVEMRKRIHAIWKLDISSQEKARLMHDIMTEGYYSAIKSRSTTSTLQGNENPHTPESPKNRRVLGNPSSSPASAAILSGSPYYLSQDDLERTYFCKPADDHQLNEVPFMDPSEDPSVGDTPVELGCIHYKRNVKVQCFTCKKWYPCRFCHNEAELHILDRKKTENMLCMLCYSPQPAGQWCNSCGAQAAFFYCSICKLWDDDAEKSIYHCSDCGICRLGQGLGKDFYHCQTCSACIPIAIQNTHRCIERSTKCDCPICGEFMFSSPDTVIFMRCGHSIHQKCFSEHSRSSYRCPICSKSVKNMEANFRNLDRTIMSQPMPPELKDTIAVIHCNDCHAKSVVPYHWLGLKCEVCESYNTIQRQLLNGSYDTPRPIEGRQNPITDSSGGLTVPFPGSSNDHRTGARNSVIETPGHHFSESHIDGQGTQARSLPQASFLHDSRAPPRSPVVTNYFELSRREDIDNSTSQIRGPGRLARGSFSGFNFWSGVSIKEKLGLAGSSDAGTEPGSDGSSDNEETEDEDDEDESPDSIDIFGHR</sequence>